<accession>A0A090YUA5</accession>
<reference evidence="1 2" key="1">
    <citation type="submission" date="2014-04" db="EMBL/GenBank/DDBJ databases">
        <authorList>
            <person name="Bishop-Lilly K.A."/>
            <person name="Broomall S.M."/>
            <person name="Chain P.S."/>
            <person name="Chertkov O."/>
            <person name="Coyne S.R."/>
            <person name="Daligault H.E."/>
            <person name="Davenport K.W."/>
            <person name="Erkkila T."/>
            <person name="Frey K.G."/>
            <person name="Gibbons H.S."/>
            <person name="Gu W."/>
            <person name="Jaissle J."/>
            <person name="Johnson S.L."/>
            <person name="Koroleva G.I."/>
            <person name="Ladner J.T."/>
            <person name="Lo C.-C."/>
            <person name="Minogue T.D."/>
            <person name="Munk C."/>
            <person name="Palacios G.F."/>
            <person name="Redden C.L."/>
            <person name="Rosenzweig C.N."/>
            <person name="Scholz M.B."/>
            <person name="Teshima H."/>
            <person name="Xu Y."/>
        </authorList>
    </citation>
    <scope>NUCLEOTIDE SEQUENCE [LARGE SCALE GENOMIC DNA]</scope>
    <source>
        <strain evidence="1 2">BHP</strain>
    </source>
</reference>
<proteinExistence type="predicted"/>
<evidence type="ECO:0000313" key="2">
    <source>
        <dbReference type="Proteomes" id="UP000029389"/>
    </source>
</evidence>
<dbReference type="Gene3D" id="3.10.105.10">
    <property type="entry name" value="Dipeptide-binding Protein, Domain 3"/>
    <property type="match status" value="1"/>
</dbReference>
<dbReference type="Gene3D" id="3.40.190.10">
    <property type="entry name" value="Periplasmic binding protein-like II"/>
    <property type="match status" value="1"/>
</dbReference>
<dbReference type="EMBL" id="JMQC01000009">
    <property type="protein sequence ID" value="KFM95640.1"/>
    <property type="molecule type" value="Genomic_DNA"/>
</dbReference>
<protein>
    <submittedName>
        <fullName evidence="1">Putative oligopeptide transporter, periplasmic-binding protein</fullName>
    </submittedName>
</protein>
<evidence type="ECO:0000313" key="1">
    <source>
        <dbReference type="EMBL" id="KFM95640.1"/>
    </source>
</evidence>
<comment type="caution">
    <text evidence="1">The sequence shown here is derived from an EMBL/GenBank/DDBJ whole genome shotgun (WGS) entry which is preliminary data.</text>
</comment>
<sequence>MKKAEKILLKDGAVVPFYQTGRSYLQRSSIKGFVTNDFDGEFNFKWTEVK</sequence>
<name>A0A090YUA5_9BACI</name>
<dbReference type="Proteomes" id="UP000029389">
    <property type="component" value="Unassembled WGS sequence"/>
</dbReference>
<dbReference type="PATRIC" id="fig|1405.8.peg.5701"/>
<gene>
    <name evidence="1" type="ORF">DJ93_5524</name>
</gene>
<organism evidence="1 2">
    <name type="scientific">Bacillus clarus</name>
    <dbReference type="NCBI Taxonomy" id="2338372"/>
    <lineage>
        <taxon>Bacteria</taxon>
        <taxon>Bacillati</taxon>
        <taxon>Bacillota</taxon>
        <taxon>Bacilli</taxon>
        <taxon>Bacillales</taxon>
        <taxon>Bacillaceae</taxon>
        <taxon>Bacillus</taxon>
        <taxon>Bacillus cereus group</taxon>
    </lineage>
</organism>
<dbReference type="AlphaFoldDB" id="A0A090YUA5"/>